<dbReference type="OrthoDB" id="4215693at2"/>
<evidence type="ECO:0000259" key="2">
    <source>
        <dbReference type="Pfam" id="PF00582"/>
    </source>
</evidence>
<feature type="region of interest" description="Disordered" evidence="1">
    <location>
        <begin position="161"/>
        <end position="191"/>
    </location>
</feature>
<dbReference type="Proteomes" id="UP000053923">
    <property type="component" value="Unassembled WGS sequence"/>
</dbReference>
<accession>A0A101JD63</accession>
<dbReference type="AlphaFoldDB" id="A0A101JD63"/>
<dbReference type="Gene3D" id="3.40.50.620">
    <property type="entry name" value="HUPs"/>
    <property type="match status" value="1"/>
</dbReference>
<reference evidence="4" key="1">
    <citation type="submission" date="2015-10" db="EMBL/GenBank/DDBJ databases">
        <authorList>
            <person name="Ju K.-S."/>
            <person name="Doroghazi J.R."/>
            <person name="Metcalf W.W."/>
        </authorList>
    </citation>
    <scope>NUCLEOTIDE SEQUENCE [LARGE SCALE GENOMIC DNA]</scope>
    <source>
        <strain evidence="4">NRRL 3151</strain>
    </source>
</reference>
<gene>
    <name evidence="3" type="ORF">ADL12_36320</name>
</gene>
<protein>
    <recommendedName>
        <fullName evidence="2">UspA domain-containing protein</fullName>
    </recommendedName>
</protein>
<sequence>MTEFADGNSIVVGVDGSEASMAALRWAAQQARALGADVVAVHAWEPVESGRAPYAPAAERPTAAEQRDQAAQLLVSTLRQVLGTRIDPIVRAVVLEGPPARVLLRQAQGALLLALGRTAHRQYGLPAMGTVGGRVPSEVAAQRREWLGRSRTAARGWALSGNRGRAQPLPTAPATEARGATRAHPRKGRGTVGRACLKHATVPVVAVPAMDRTEKPASPLGGVEMLPLPLLRSGAA</sequence>
<dbReference type="InterPro" id="IPR014729">
    <property type="entry name" value="Rossmann-like_a/b/a_fold"/>
</dbReference>
<evidence type="ECO:0000313" key="3">
    <source>
        <dbReference type="EMBL" id="KUL24591.1"/>
    </source>
</evidence>
<dbReference type="PANTHER" id="PTHR46553:SF3">
    <property type="entry name" value="ADENINE NUCLEOTIDE ALPHA HYDROLASES-LIKE SUPERFAMILY PROTEIN"/>
    <property type="match status" value="1"/>
</dbReference>
<keyword evidence="4" id="KW-1185">Reference proteome</keyword>
<dbReference type="Pfam" id="PF00582">
    <property type="entry name" value="Usp"/>
    <property type="match status" value="1"/>
</dbReference>
<proteinExistence type="predicted"/>
<comment type="caution">
    <text evidence="3">The sequence shown here is derived from an EMBL/GenBank/DDBJ whole genome shotgun (WGS) entry which is preliminary data.</text>
</comment>
<dbReference type="RefSeq" id="WP_062710646.1">
    <property type="nucleotide sequence ID" value="NZ_LLZG01000375.1"/>
</dbReference>
<dbReference type="InterPro" id="IPR006016">
    <property type="entry name" value="UspA"/>
</dbReference>
<evidence type="ECO:0000313" key="4">
    <source>
        <dbReference type="Proteomes" id="UP000053923"/>
    </source>
</evidence>
<evidence type="ECO:0000256" key="1">
    <source>
        <dbReference type="SAM" id="MobiDB-lite"/>
    </source>
</evidence>
<name>A0A101JD63_9ACTN</name>
<feature type="domain" description="UspA" evidence="2">
    <location>
        <begin position="9"/>
        <end position="120"/>
    </location>
</feature>
<dbReference type="SUPFAM" id="SSF52402">
    <property type="entry name" value="Adenine nucleotide alpha hydrolases-like"/>
    <property type="match status" value="1"/>
</dbReference>
<dbReference type="EMBL" id="LLZG01000375">
    <property type="protein sequence ID" value="KUL24591.1"/>
    <property type="molecule type" value="Genomic_DNA"/>
</dbReference>
<dbReference type="PANTHER" id="PTHR46553">
    <property type="entry name" value="ADENINE NUCLEOTIDE ALPHA HYDROLASES-LIKE SUPERFAMILY PROTEIN"/>
    <property type="match status" value="1"/>
</dbReference>
<dbReference type="CDD" id="cd00293">
    <property type="entry name" value="USP-like"/>
    <property type="match status" value="1"/>
</dbReference>
<organism evidence="3 4">
    <name type="scientific">Streptomyces regalis</name>
    <dbReference type="NCBI Taxonomy" id="68262"/>
    <lineage>
        <taxon>Bacteria</taxon>
        <taxon>Bacillati</taxon>
        <taxon>Actinomycetota</taxon>
        <taxon>Actinomycetes</taxon>
        <taxon>Kitasatosporales</taxon>
        <taxon>Streptomycetaceae</taxon>
        <taxon>Streptomyces</taxon>
    </lineage>
</organism>